<gene>
    <name evidence="3" type="ORF">MCHLO_11707</name>
</gene>
<evidence type="ECO:0000259" key="2">
    <source>
        <dbReference type="PROSITE" id="PS51471"/>
    </source>
</evidence>
<dbReference type="EMBL" id="DF848787">
    <property type="protein sequence ID" value="GAT54887.1"/>
    <property type="molecule type" value="Genomic_DNA"/>
</dbReference>
<sequence>MTAPIVGQRRTRDTDDSEEEDHDAGAPVTKLARLEEHPASQRVDLSRFEVEDLPGAEVSYIADFVSDEVATRWYHDLERLEFYHPTLKVYGRPVKQSRSIAGYTTSPSLVLKYSGHEVSLRRTSDTALPPVLQSIWAQVSRRLGMDFNCVLLNRYASGEETIGKHRDTKENGVIASLSLGAVRTFHLIPNNPDGGAKTKKWPLANGSLLVMSGATQDNWKHEIPKEAHVKDGRISLTFRQLPEPKAGDGAKKQRPTTRRKPNDIGR</sequence>
<proteinExistence type="predicted"/>
<dbReference type="PANTHER" id="PTHR31212:SF4">
    <property type="entry name" value="ALPHA-KETOGLUTARATE-DEPENDENT DIOXYGENASE ALKB HOMOLOG 3"/>
    <property type="match status" value="1"/>
</dbReference>
<evidence type="ECO:0000313" key="3">
    <source>
        <dbReference type="EMBL" id="GAT54887.1"/>
    </source>
</evidence>
<feature type="region of interest" description="Disordered" evidence="1">
    <location>
        <begin position="239"/>
        <end position="266"/>
    </location>
</feature>
<dbReference type="Gene3D" id="2.60.120.590">
    <property type="entry name" value="Alpha-ketoglutarate-dependent dioxygenase AlkB-like"/>
    <property type="match status" value="1"/>
</dbReference>
<feature type="domain" description="Fe2OG dioxygenase" evidence="2">
    <location>
        <begin position="146"/>
        <end position="242"/>
    </location>
</feature>
<dbReference type="InterPro" id="IPR032854">
    <property type="entry name" value="ALKBH3"/>
</dbReference>
<reference evidence="3" key="1">
    <citation type="submission" date="2014-09" db="EMBL/GenBank/DDBJ databases">
        <title>Genome sequence of the luminous mushroom Mycena chlorophos for searching fungal bioluminescence genes.</title>
        <authorList>
            <person name="Tanaka Y."/>
            <person name="Kasuga D."/>
            <person name="Oba Y."/>
            <person name="Hase S."/>
            <person name="Sato K."/>
            <person name="Oba Y."/>
            <person name="Sakakibara Y."/>
        </authorList>
    </citation>
    <scope>NUCLEOTIDE SEQUENCE</scope>
</reference>
<dbReference type="InterPro" id="IPR027450">
    <property type="entry name" value="AlkB-like"/>
</dbReference>
<dbReference type="InterPro" id="IPR037151">
    <property type="entry name" value="AlkB-like_sf"/>
</dbReference>
<organism evidence="3 4">
    <name type="scientific">Mycena chlorophos</name>
    <name type="common">Agaric fungus</name>
    <name type="synonym">Agaricus chlorophos</name>
    <dbReference type="NCBI Taxonomy" id="658473"/>
    <lineage>
        <taxon>Eukaryota</taxon>
        <taxon>Fungi</taxon>
        <taxon>Dikarya</taxon>
        <taxon>Basidiomycota</taxon>
        <taxon>Agaricomycotina</taxon>
        <taxon>Agaricomycetes</taxon>
        <taxon>Agaricomycetidae</taxon>
        <taxon>Agaricales</taxon>
        <taxon>Marasmiineae</taxon>
        <taxon>Mycenaceae</taxon>
        <taxon>Mycena</taxon>
    </lineage>
</organism>
<dbReference type="Pfam" id="PF13532">
    <property type="entry name" value="2OG-FeII_Oxy_2"/>
    <property type="match status" value="1"/>
</dbReference>
<protein>
    <recommendedName>
        <fullName evidence="2">Fe2OG dioxygenase domain-containing protein</fullName>
    </recommendedName>
</protein>
<dbReference type="PANTHER" id="PTHR31212">
    <property type="entry name" value="ALPHA-KETOGLUTARATE-DEPENDENT DIOXYGENASE ALKB HOMOLOG 3"/>
    <property type="match status" value="1"/>
</dbReference>
<evidence type="ECO:0000256" key="1">
    <source>
        <dbReference type="SAM" id="MobiDB-lite"/>
    </source>
</evidence>
<accession>A0ABQ0LV10</accession>
<evidence type="ECO:0000313" key="4">
    <source>
        <dbReference type="Proteomes" id="UP000815677"/>
    </source>
</evidence>
<name>A0ABQ0LV10_MYCCL</name>
<dbReference type="SUPFAM" id="SSF51197">
    <property type="entry name" value="Clavaminate synthase-like"/>
    <property type="match status" value="1"/>
</dbReference>
<keyword evidence="4" id="KW-1185">Reference proteome</keyword>
<dbReference type="InterPro" id="IPR005123">
    <property type="entry name" value="Oxoglu/Fe-dep_dioxygenase_dom"/>
</dbReference>
<dbReference type="Proteomes" id="UP000815677">
    <property type="component" value="Unassembled WGS sequence"/>
</dbReference>
<feature type="region of interest" description="Disordered" evidence="1">
    <location>
        <begin position="1"/>
        <end position="36"/>
    </location>
</feature>
<dbReference type="PROSITE" id="PS51471">
    <property type="entry name" value="FE2OG_OXY"/>
    <property type="match status" value="1"/>
</dbReference>